<protein>
    <submittedName>
        <fullName evidence="2">Uncharacterized protein</fullName>
    </submittedName>
</protein>
<comment type="caution">
    <text evidence="2">The sequence shown here is derived from an EMBL/GenBank/DDBJ whole genome shotgun (WGS) entry which is preliminary data.</text>
</comment>
<sequence>MSVPMRMPGEDSWPVFLNVCLVCSVSVLRVLNVRVLDKLAKVNAGETVVLMSVLYVVFESHVSQTSAQKLMPGEPSSTIFLMRVL</sequence>
<keyword evidence="1" id="KW-1133">Transmembrane helix</keyword>
<feature type="transmembrane region" description="Helical" evidence="1">
    <location>
        <begin position="12"/>
        <end position="31"/>
    </location>
</feature>
<keyword evidence="3" id="KW-1185">Reference proteome</keyword>
<reference evidence="2 3" key="1">
    <citation type="journal article" date="2023" name="Sci. Data">
        <title>Genome assembly of the Korean intertidal mud-creeper Batillaria attramentaria.</title>
        <authorList>
            <person name="Patra A.K."/>
            <person name="Ho P.T."/>
            <person name="Jun S."/>
            <person name="Lee S.J."/>
            <person name="Kim Y."/>
            <person name="Won Y.J."/>
        </authorList>
    </citation>
    <scope>NUCLEOTIDE SEQUENCE [LARGE SCALE GENOMIC DNA]</scope>
    <source>
        <strain evidence="2">Wonlab-2016</strain>
    </source>
</reference>
<keyword evidence="1" id="KW-0472">Membrane</keyword>
<evidence type="ECO:0000313" key="3">
    <source>
        <dbReference type="Proteomes" id="UP001519460"/>
    </source>
</evidence>
<name>A0ABD0M5S9_9CAEN</name>
<evidence type="ECO:0000313" key="2">
    <source>
        <dbReference type="EMBL" id="KAK7507113.1"/>
    </source>
</evidence>
<dbReference type="EMBL" id="JACVVK020000005">
    <property type="protein sequence ID" value="KAK7507113.1"/>
    <property type="molecule type" value="Genomic_DNA"/>
</dbReference>
<gene>
    <name evidence="2" type="ORF">BaRGS_00001964</name>
</gene>
<dbReference type="AlphaFoldDB" id="A0ABD0M5S9"/>
<organism evidence="2 3">
    <name type="scientific">Batillaria attramentaria</name>
    <dbReference type="NCBI Taxonomy" id="370345"/>
    <lineage>
        <taxon>Eukaryota</taxon>
        <taxon>Metazoa</taxon>
        <taxon>Spiralia</taxon>
        <taxon>Lophotrochozoa</taxon>
        <taxon>Mollusca</taxon>
        <taxon>Gastropoda</taxon>
        <taxon>Caenogastropoda</taxon>
        <taxon>Sorbeoconcha</taxon>
        <taxon>Cerithioidea</taxon>
        <taxon>Batillariidae</taxon>
        <taxon>Batillaria</taxon>
    </lineage>
</organism>
<evidence type="ECO:0000256" key="1">
    <source>
        <dbReference type="SAM" id="Phobius"/>
    </source>
</evidence>
<dbReference type="Proteomes" id="UP001519460">
    <property type="component" value="Unassembled WGS sequence"/>
</dbReference>
<proteinExistence type="predicted"/>
<keyword evidence="1" id="KW-0812">Transmembrane</keyword>
<accession>A0ABD0M5S9</accession>